<evidence type="ECO:0000256" key="1">
    <source>
        <dbReference type="ARBA" id="ARBA00002057"/>
    </source>
</evidence>
<evidence type="ECO:0000256" key="7">
    <source>
        <dbReference type="ARBA" id="ARBA00022475"/>
    </source>
</evidence>
<evidence type="ECO:0000256" key="10">
    <source>
        <dbReference type="ARBA" id="ARBA00022692"/>
    </source>
</evidence>
<name>A0A5J5G1R8_9GAMM</name>
<evidence type="ECO:0000256" key="12">
    <source>
        <dbReference type="ARBA" id="ARBA00022989"/>
    </source>
</evidence>
<evidence type="ECO:0000313" key="16">
    <source>
        <dbReference type="EMBL" id="KAA9000696.1"/>
    </source>
</evidence>
<keyword evidence="17" id="KW-1185">Reference proteome</keyword>
<dbReference type="PRINTS" id="PR01440">
    <property type="entry name" value="CELLSNTHASEB"/>
</dbReference>
<keyword evidence="13 15" id="KW-0472">Membrane</keyword>
<evidence type="ECO:0000256" key="13">
    <source>
        <dbReference type="ARBA" id="ARBA00023136"/>
    </source>
</evidence>
<keyword evidence="10 15" id="KW-0812">Transmembrane</keyword>
<comment type="pathway">
    <text evidence="3 15">Glycan metabolism; bacterial cellulose biosynthesis.</text>
</comment>
<keyword evidence="8 15" id="KW-0997">Cell inner membrane</keyword>
<feature type="chain" id="PRO_5023969662" description="Cyclic di-GMP-binding protein" evidence="15">
    <location>
        <begin position="25"/>
        <end position="753"/>
    </location>
</feature>
<dbReference type="UniPathway" id="UPA00694"/>
<organism evidence="16 17">
    <name type="scientific">Affinibrenneria salicis</name>
    <dbReference type="NCBI Taxonomy" id="2590031"/>
    <lineage>
        <taxon>Bacteria</taxon>
        <taxon>Pseudomonadati</taxon>
        <taxon>Pseudomonadota</taxon>
        <taxon>Gammaproteobacteria</taxon>
        <taxon>Enterobacterales</taxon>
        <taxon>Pectobacteriaceae</taxon>
        <taxon>Affinibrenneria</taxon>
    </lineage>
</organism>
<evidence type="ECO:0000256" key="3">
    <source>
        <dbReference type="ARBA" id="ARBA00005186"/>
    </source>
</evidence>
<evidence type="ECO:0000256" key="6">
    <source>
        <dbReference type="ARBA" id="ARBA00021844"/>
    </source>
</evidence>
<gene>
    <name evidence="16" type="primary">bcsB</name>
    <name evidence="16" type="ORF">FJU30_10820</name>
</gene>
<proteinExistence type="inferred from homology"/>
<keyword evidence="12 15" id="KW-1133">Transmembrane helix</keyword>
<evidence type="ECO:0000256" key="8">
    <source>
        <dbReference type="ARBA" id="ARBA00022519"/>
    </source>
</evidence>
<reference evidence="16 17" key="1">
    <citation type="submission" date="2019-09" db="EMBL/GenBank/DDBJ databases">
        <authorList>
            <person name="Li Y."/>
        </authorList>
    </citation>
    <scope>NUCLEOTIDE SEQUENCE [LARGE SCALE GENOMIC DNA]</scope>
    <source>
        <strain evidence="16 17">L3-3HA</strain>
    </source>
</reference>
<evidence type="ECO:0000256" key="15">
    <source>
        <dbReference type="RuleBase" id="RU365021"/>
    </source>
</evidence>
<protein>
    <recommendedName>
        <fullName evidence="6 15">Cyclic di-GMP-binding protein</fullName>
    </recommendedName>
    <alternativeName>
        <fullName evidence="14 15">Cellulose synthase regulatory subunit</fullName>
    </alternativeName>
</protein>
<dbReference type="GO" id="GO:0030244">
    <property type="term" value="P:cellulose biosynthetic process"/>
    <property type="evidence" value="ECO:0007669"/>
    <property type="project" value="UniProtKB-KW"/>
</dbReference>
<dbReference type="NCBIfam" id="NF008323">
    <property type="entry name" value="PRK11114.1-1"/>
    <property type="match status" value="1"/>
</dbReference>
<dbReference type="OrthoDB" id="9806702at2"/>
<accession>A0A5J5G1R8</accession>
<evidence type="ECO:0000256" key="9">
    <source>
        <dbReference type="ARBA" id="ARBA00022636"/>
    </source>
</evidence>
<feature type="signal peptide" evidence="15">
    <location>
        <begin position="1"/>
        <end position="24"/>
    </location>
</feature>
<dbReference type="PANTHER" id="PTHR39083">
    <property type="entry name" value="CYCLIC DI-GMP-BINDING PROTEIN"/>
    <property type="match status" value="1"/>
</dbReference>
<keyword evidence="9 15" id="KW-0973">c-di-GMP</keyword>
<comment type="subunit">
    <text evidence="5 15">Tightly associated with the cellulose synthase catalytic subunit.</text>
</comment>
<dbReference type="Proteomes" id="UP000335415">
    <property type="component" value="Unassembled WGS sequence"/>
</dbReference>
<dbReference type="GO" id="GO:0006011">
    <property type="term" value="P:UDP-alpha-D-glucose metabolic process"/>
    <property type="evidence" value="ECO:0007669"/>
    <property type="project" value="InterPro"/>
</dbReference>
<sequence>MTNRLRWFPLLLLSLAPLSPAGRAATAPTSPPIAAASCAPERENLLSFGKIAPPPGNVHLQGNRPDGQIEFGVRSDEMVTGALLRLNYRASPALLPVQSHLQVYLNDELVGIVALDPTPAGSARQAQLTLDPRAIGDFNRLRLSLVGHYADRHENADNNAIWLNIAQDSSLALTLRKLPLQNDLARFPEPFFDARDGQPLTLPMVFAAAPGATEQRAAAIMASWFGVRADWRGQRFPVLYNQLPAQRHALVFATNARRPDFLKTLPPVDKPTLMLRSQPDDACAKMLLVLGRDDNDLVTAAQGIAQGDVLLRGQTAVVESVTPLAPRAPYDAPNWVRTDRPTRFAELQQYEGQFQADGARPRSISLLLRLPPDLYQPRERSIGIHLRYRYSAPLPHDGSRLAVYLNNQFVQDTPLGDKDAPGPWQLHIPLVQGQQDAGTTFALPALRPDIANPLRFDFDYAAAALSREQDGLYADIAPIAHHVVVDGDSSIDFTGYRHYLEMPSLSAFANAGFPFSRQADLAQTLVLVNPTPTPAQVGVLLNTLGNIGAQIGAPALNVQLTDDWRQARDKDVDLLLIGALPAALRDNSNLNLLMSETESLVKKPRRQPRLATAALSADDRQPASLTAIRAEGPLAAIVSFQSPYRDQRAVVALLADSVPASELLNEALNDSGKRAAIYGSVALIRTAGVNSLRVGDSWYVGYLPWWESLWNLLAPHPGWLAAGALAMALLLALIIRRLMRQISRRRLGDEAAS</sequence>
<evidence type="ECO:0000256" key="11">
    <source>
        <dbReference type="ARBA" id="ARBA00022916"/>
    </source>
</evidence>
<evidence type="ECO:0000313" key="17">
    <source>
        <dbReference type="Proteomes" id="UP000335415"/>
    </source>
</evidence>
<evidence type="ECO:0000256" key="14">
    <source>
        <dbReference type="ARBA" id="ARBA00033444"/>
    </source>
</evidence>
<dbReference type="InterPro" id="IPR018513">
    <property type="entry name" value="Cell_synthase_bac"/>
</dbReference>
<dbReference type="RefSeq" id="WP_150434963.1">
    <property type="nucleotide sequence ID" value="NZ_VYKJ01000004.1"/>
</dbReference>
<dbReference type="AlphaFoldDB" id="A0A5J5G1R8"/>
<dbReference type="Pfam" id="PF03170">
    <property type="entry name" value="BcsB"/>
    <property type="match status" value="1"/>
</dbReference>
<keyword evidence="15" id="KW-0732">Signal</keyword>
<dbReference type="Gene3D" id="2.60.120.260">
    <property type="entry name" value="Galactose-binding domain-like"/>
    <property type="match status" value="2"/>
</dbReference>
<evidence type="ECO:0000256" key="2">
    <source>
        <dbReference type="ARBA" id="ARBA00004377"/>
    </source>
</evidence>
<comment type="function">
    <text evidence="1 15">Binds the cellulose synthase activator, bis-(3'-5') cyclic diguanylic acid (c-di-GMP).</text>
</comment>
<feature type="transmembrane region" description="Helical" evidence="15">
    <location>
        <begin position="718"/>
        <end position="735"/>
    </location>
</feature>
<evidence type="ECO:0000256" key="4">
    <source>
        <dbReference type="ARBA" id="ARBA00010714"/>
    </source>
</evidence>
<dbReference type="NCBIfam" id="NF008325">
    <property type="entry name" value="PRK11114.1-3"/>
    <property type="match status" value="1"/>
</dbReference>
<comment type="similarity">
    <text evidence="4 15">Belongs to the AcsB/BcsB family.</text>
</comment>
<evidence type="ECO:0000256" key="5">
    <source>
        <dbReference type="ARBA" id="ARBA00011437"/>
    </source>
</evidence>
<comment type="caution">
    <text evidence="16">The sequence shown here is derived from an EMBL/GenBank/DDBJ whole genome shotgun (WGS) entry which is preliminary data.</text>
</comment>
<dbReference type="EMBL" id="VYKJ01000004">
    <property type="protein sequence ID" value="KAA9000696.1"/>
    <property type="molecule type" value="Genomic_DNA"/>
</dbReference>
<comment type="subcellular location">
    <subcellularLocation>
        <location evidence="2">Cell inner membrane</location>
        <topology evidence="2">Single-pass membrane protein</topology>
    </subcellularLocation>
</comment>
<keyword evidence="7 15" id="KW-1003">Cell membrane</keyword>
<dbReference type="GO" id="GO:0005886">
    <property type="term" value="C:plasma membrane"/>
    <property type="evidence" value="ECO:0007669"/>
    <property type="project" value="UniProtKB-SubCell"/>
</dbReference>
<keyword evidence="11 15" id="KW-0135">Cellulose biosynthesis</keyword>
<dbReference type="InterPro" id="IPR003920">
    <property type="entry name" value="Cell_synth_B"/>
</dbReference>
<dbReference type="PANTHER" id="PTHR39083:SF1">
    <property type="entry name" value="CYCLIC DI-GMP-BINDING PROTEIN"/>
    <property type="match status" value="1"/>
</dbReference>